<protein>
    <recommendedName>
        <fullName evidence="4">Enolase-phosphatase E1</fullName>
        <ecNumber evidence="4">3.1.3.77</ecNumber>
    </recommendedName>
    <alternativeName>
        <fullName evidence="4">2,3-diketo-5-methylthio-1-phosphopentane phosphatase</fullName>
    </alternativeName>
</protein>
<comment type="pathway">
    <text evidence="4">Amino-acid biosynthesis; L-methionine biosynthesis via salvage pathway; L-methionine from S-methyl-5-thio-alpha-D-ribose 1-phosphate: step 4/6.</text>
</comment>
<keyword evidence="4" id="KW-0460">Magnesium</keyword>
<dbReference type="InterPro" id="IPR023214">
    <property type="entry name" value="HAD_sf"/>
</dbReference>
<comment type="caution">
    <text evidence="5">The sequence shown here is derived from an EMBL/GenBank/DDBJ whole genome shotgun (WGS) entry which is preliminary data.</text>
</comment>
<evidence type="ECO:0000256" key="3">
    <source>
        <dbReference type="ARBA" id="ARBA00023167"/>
    </source>
</evidence>
<keyword evidence="4" id="KW-0479">Metal-binding</keyword>
<dbReference type="InterPro" id="IPR006439">
    <property type="entry name" value="HAD-SF_hydro_IA"/>
</dbReference>
<dbReference type="Gene3D" id="1.10.720.60">
    <property type="match status" value="1"/>
</dbReference>
<dbReference type="PANTHER" id="PTHR20371">
    <property type="entry name" value="ENOLASE-PHOSPHATASE E1"/>
    <property type="match status" value="1"/>
</dbReference>
<dbReference type="EMBL" id="APND01000002">
    <property type="protein sequence ID" value="MES1929275.1"/>
    <property type="molecule type" value="Genomic_DNA"/>
</dbReference>
<organism evidence="5 6">
    <name type="scientific">Salinisphaera dokdonensis CL-ES53</name>
    <dbReference type="NCBI Taxonomy" id="1304272"/>
    <lineage>
        <taxon>Bacteria</taxon>
        <taxon>Pseudomonadati</taxon>
        <taxon>Pseudomonadota</taxon>
        <taxon>Gammaproteobacteria</taxon>
        <taxon>Salinisphaerales</taxon>
        <taxon>Salinisphaeraceae</taxon>
        <taxon>Salinisphaera</taxon>
    </lineage>
</organism>
<name>A0ABV2B060_9GAMM</name>
<sequence length="244" mass="27401">MNDPDRLRLEEPTPDVRAIITDIEGTTSDIAFVHDVLFPYAREYLPEFVRARADDPEVAALVEDVRNEADATDVDLDRVIDILGQWMDEDRKSTPLKALQGMVWQQGYTDGDFTGHVYDDAVASMQAWADDRRALYVYSSGSVTAQRLLFTYSDHGDLTDLFSGYFDTRIGPKKKIRSYKAIAAELGEPPSSLLFLSDVGDELDAAAEAGLQTCWVARDEDTQEKARMNERHPVVASFEDIELI</sequence>
<comment type="cofactor">
    <cofactor evidence="4">
        <name>Mg(2+)</name>
        <dbReference type="ChEBI" id="CHEBI:18420"/>
    </cofactor>
    <text evidence="4">Binds 1 Mg(2+) ion per subunit.</text>
</comment>
<keyword evidence="1 4" id="KW-0028">Amino-acid biosynthesis</keyword>
<dbReference type="EC" id="3.1.3.77" evidence="4"/>
<dbReference type="InterPro" id="IPR036412">
    <property type="entry name" value="HAD-like_sf"/>
</dbReference>
<evidence type="ECO:0000256" key="4">
    <source>
        <dbReference type="HAMAP-Rule" id="MF_01681"/>
    </source>
</evidence>
<reference evidence="5 6" key="1">
    <citation type="submission" date="2013-03" db="EMBL/GenBank/DDBJ databases">
        <title>Salinisphaera dokdonensis CL-ES53 Genome Sequencing.</title>
        <authorList>
            <person name="Li C."/>
            <person name="Lai Q."/>
            <person name="Shao Z."/>
        </authorList>
    </citation>
    <scope>NUCLEOTIDE SEQUENCE [LARGE SCALE GENOMIC DNA]</scope>
    <source>
        <strain evidence="5 6">CL-ES53</strain>
    </source>
</reference>
<dbReference type="PRINTS" id="PR00413">
    <property type="entry name" value="HADHALOGNASE"/>
</dbReference>
<comment type="similarity">
    <text evidence="4">Belongs to the HAD-like hydrolase superfamily. MasA/MtnC family.</text>
</comment>
<evidence type="ECO:0000256" key="1">
    <source>
        <dbReference type="ARBA" id="ARBA00022605"/>
    </source>
</evidence>
<evidence type="ECO:0000256" key="2">
    <source>
        <dbReference type="ARBA" id="ARBA00022801"/>
    </source>
</evidence>
<dbReference type="HAMAP" id="MF_01681">
    <property type="entry name" value="Salvage_MtnC"/>
    <property type="match status" value="1"/>
</dbReference>
<comment type="pathway">
    <text evidence="4">Amino-acid biosynthesis; L-methionine biosynthesis via salvage pathway; L-methionine from S-methyl-5-thio-alpha-D-ribose 1-phosphate: step 3/6.</text>
</comment>
<dbReference type="SFLD" id="SFLDG01133">
    <property type="entry name" value="C1.5.4:_Enolase-phosphatase_Li"/>
    <property type="match status" value="1"/>
</dbReference>
<evidence type="ECO:0000313" key="6">
    <source>
        <dbReference type="Proteomes" id="UP001460888"/>
    </source>
</evidence>
<keyword evidence="6" id="KW-1185">Reference proteome</keyword>
<keyword evidence="3 4" id="KW-0486">Methionine biosynthesis</keyword>
<dbReference type="Proteomes" id="UP001460888">
    <property type="component" value="Unassembled WGS sequence"/>
</dbReference>
<dbReference type="Pfam" id="PF00702">
    <property type="entry name" value="Hydrolase"/>
    <property type="match status" value="1"/>
</dbReference>
<proteinExistence type="inferred from homology"/>
<keyword evidence="2 4" id="KW-0378">Hydrolase</keyword>
<dbReference type="NCBIfam" id="TIGR01691">
    <property type="entry name" value="enolase-ppase"/>
    <property type="match status" value="1"/>
</dbReference>
<comment type="function">
    <text evidence="4">Bifunctional enzyme that catalyzes the enolization of 2,3-diketo-5-methylthiopentyl-1-phosphate (DK-MTP-1-P) into the intermediate 2-hydroxy-3-keto-5-methylthiopentenyl-1-phosphate (HK-MTPenyl-1-P), which is then dephosphorylated to form the acireductone 1,2-dihydroxy-3-keto-5-methylthiopentene (DHK-MTPene).</text>
</comment>
<dbReference type="InterPro" id="IPR023943">
    <property type="entry name" value="Enolase-ppase_E1"/>
</dbReference>
<dbReference type="SFLD" id="SFLDS00003">
    <property type="entry name" value="Haloacid_Dehalogenase"/>
    <property type="match status" value="1"/>
</dbReference>
<accession>A0ABV2B060</accession>
<comment type="catalytic activity">
    <reaction evidence="4">
        <text>5-methylsulfanyl-2,3-dioxopentyl phosphate + H2O = 1,2-dihydroxy-5-(methylsulfanyl)pent-1-en-3-one + phosphate</text>
        <dbReference type="Rhea" id="RHEA:21700"/>
        <dbReference type="ChEBI" id="CHEBI:15377"/>
        <dbReference type="ChEBI" id="CHEBI:43474"/>
        <dbReference type="ChEBI" id="CHEBI:49252"/>
        <dbReference type="ChEBI" id="CHEBI:58828"/>
        <dbReference type="EC" id="3.1.3.77"/>
    </reaction>
</comment>
<gene>
    <name evidence="4" type="primary">mtnC</name>
    <name evidence="5" type="ORF">SADO_08462</name>
</gene>
<dbReference type="PANTHER" id="PTHR20371:SF1">
    <property type="entry name" value="ENOLASE-PHOSPHATASE E1"/>
    <property type="match status" value="1"/>
</dbReference>
<dbReference type="Gene3D" id="3.40.50.1000">
    <property type="entry name" value="HAD superfamily/HAD-like"/>
    <property type="match status" value="1"/>
</dbReference>
<dbReference type="CDD" id="cd01629">
    <property type="entry name" value="HAD_EP"/>
    <property type="match status" value="1"/>
</dbReference>
<dbReference type="SUPFAM" id="SSF56784">
    <property type="entry name" value="HAD-like"/>
    <property type="match status" value="1"/>
</dbReference>
<comment type="subunit">
    <text evidence="4">Monomer.</text>
</comment>
<dbReference type="SFLD" id="SFLDG01129">
    <property type="entry name" value="C1.5:_HAD__Beta-PGM__Phosphata"/>
    <property type="match status" value="1"/>
</dbReference>
<dbReference type="SFLD" id="SFLDF00044">
    <property type="entry name" value="enolase-phosphatase"/>
    <property type="match status" value="1"/>
</dbReference>
<evidence type="ECO:0000313" key="5">
    <source>
        <dbReference type="EMBL" id="MES1929275.1"/>
    </source>
</evidence>